<protein>
    <submittedName>
        <fullName evidence="2">DNA metabolism protein</fullName>
    </submittedName>
</protein>
<evidence type="ECO:0000313" key="2">
    <source>
        <dbReference type="EMBL" id="MSS78779.1"/>
    </source>
</evidence>
<dbReference type="InterPro" id="IPR023875">
    <property type="entry name" value="DNA_repair_put"/>
</dbReference>
<dbReference type="RefSeq" id="WP_154542144.1">
    <property type="nucleotide sequence ID" value="NZ_JAXDSU010000049.1"/>
</dbReference>
<sequence length="243" mass="29234">MDIIVYDGSFDGYLTVIFDYYSDLFKIKIEIECKQISFLKIKKVETKVEKSKKVEDSIKKNLSNEFFFKIKIAFKTDYKNKDTIIARLIKLAYIKGLMIINSSNKYGIAFNKMLKNYESETHDLKGLLRFREIQEEYLFAEYESHNNVLEDLSRHFLKRMPKEKFIIYDKNRRRAFISIYGNVEVVDILDLDIEESDREKFFKSLWIGFYDTIAIKERVNKKLMISNMPKKYWKYLPEKNMIK</sequence>
<dbReference type="NCBIfam" id="TIGR03915">
    <property type="entry name" value="SAM_7_link_chp"/>
    <property type="match status" value="1"/>
</dbReference>
<accession>A0A6N7VYJ6</accession>
<feature type="domain" description="DUF4130" evidence="1">
    <location>
        <begin position="80"/>
        <end position="238"/>
    </location>
</feature>
<dbReference type="EMBL" id="VULQ01000021">
    <property type="protein sequence ID" value="MSS78779.1"/>
    <property type="molecule type" value="Genomic_DNA"/>
</dbReference>
<name>A0A6N7VYJ6_9FIRM</name>
<gene>
    <name evidence="2" type="ORF">FYJ26_10375</name>
</gene>
<proteinExistence type="predicted"/>
<dbReference type="AlphaFoldDB" id="A0A6N7VYJ6"/>
<organism evidence="2 3">
    <name type="scientific">Anaerococcus porci</name>
    <dbReference type="NCBI Taxonomy" id="2652269"/>
    <lineage>
        <taxon>Bacteria</taxon>
        <taxon>Bacillati</taxon>
        <taxon>Bacillota</taxon>
        <taxon>Tissierellia</taxon>
        <taxon>Tissierellales</taxon>
        <taxon>Peptoniphilaceae</taxon>
        <taxon>Anaerococcus</taxon>
    </lineage>
</organism>
<dbReference type="Proteomes" id="UP000441925">
    <property type="component" value="Unassembled WGS sequence"/>
</dbReference>
<comment type="caution">
    <text evidence="2">The sequence shown here is derived from an EMBL/GenBank/DDBJ whole genome shotgun (WGS) entry which is preliminary data.</text>
</comment>
<keyword evidence="3" id="KW-1185">Reference proteome</keyword>
<evidence type="ECO:0000313" key="3">
    <source>
        <dbReference type="Proteomes" id="UP000441925"/>
    </source>
</evidence>
<reference evidence="2 3" key="1">
    <citation type="submission" date="2019-08" db="EMBL/GenBank/DDBJ databases">
        <title>In-depth cultivation of the pig gut microbiome towards novel bacterial diversity and tailored functional studies.</title>
        <authorList>
            <person name="Wylensek D."/>
            <person name="Hitch T.C.A."/>
            <person name="Clavel T."/>
        </authorList>
    </citation>
    <scope>NUCLEOTIDE SEQUENCE [LARGE SCALE GENOMIC DNA]</scope>
    <source>
        <strain evidence="2 3">WCA-380-WT-2B</strain>
    </source>
</reference>
<evidence type="ECO:0000259" key="1">
    <source>
        <dbReference type="Pfam" id="PF13566"/>
    </source>
</evidence>
<dbReference type="Pfam" id="PF13566">
    <property type="entry name" value="DUF4130"/>
    <property type="match status" value="1"/>
</dbReference>
<dbReference type="InterPro" id="IPR025404">
    <property type="entry name" value="DUF4130"/>
</dbReference>